<gene>
    <name evidence="4" type="primary">LOC111084233</name>
</gene>
<proteinExistence type="predicted"/>
<sequence>MIDSTEEGRVQSVIRNLKRANSCDSPSPSQSLISFDSGTSPGSEGGTSVFRHQFSFESDSYCDPEDFFSEIVSMSGTNDSAVSLEPPTKVPCSVSPQLQTSEGSERADEESNPSDSGVGHVLPVSDEATTGKNTRTKELEFMELHTVLRTLIREVSTASDREEKIEASTSGGTQNSGFCKQSSYHTPTTVLKSPRALQQDTCTKTHLLYNTYLSSSMDGQYELKILKQPEQQHRARYLTEGSRGAVKDQNGTGYPVIKLFGYKQPVTVHVFIGTDQGKIFPHLFYQASKVLGKYSTSCLETKIEGTNVLEIEMTPQKDMTVICDCLGILKERNADVEHRLTLLGGTCRSKRRTTRCRFIFCVQIPKSDGTFETLQEASSSIICSKGFYIF</sequence>
<evidence type="ECO:0000313" key="4">
    <source>
        <dbReference type="RefSeq" id="XP_022236710.1"/>
    </source>
</evidence>
<dbReference type="PANTHER" id="PTHR12533">
    <property type="entry name" value="NFAT"/>
    <property type="match status" value="1"/>
</dbReference>
<dbReference type="GeneID" id="111084233"/>
<keyword evidence="3" id="KW-1185">Reference proteome</keyword>
<reference evidence="4" key="1">
    <citation type="submission" date="2025-08" db="UniProtKB">
        <authorList>
            <consortium name="RefSeq"/>
        </authorList>
    </citation>
    <scope>IDENTIFICATION</scope>
    <source>
        <tissue evidence="4">Muscle</tissue>
    </source>
</reference>
<dbReference type="RefSeq" id="XP_022236710.1">
    <property type="nucleotide sequence ID" value="XM_022381002.1"/>
</dbReference>
<feature type="domain" description="RHD" evidence="2">
    <location>
        <begin position="221"/>
        <end position="371"/>
    </location>
</feature>
<feature type="region of interest" description="Disordered" evidence="1">
    <location>
        <begin position="78"/>
        <end position="137"/>
    </location>
</feature>
<dbReference type="PROSITE" id="PS50254">
    <property type="entry name" value="REL_2"/>
    <property type="match status" value="1"/>
</dbReference>
<evidence type="ECO:0000259" key="2">
    <source>
        <dbReference type="PROSITE" id="PS50254"/>
    </source>
</evidence>
<evidence type="ECO:0000313" key="3">
    <source>
        <dbReference type="Proteomes" id="UP000694941"/>
    </source>
</evidence>
<protein>
    <submittedName>
        <fullName evidence="4">Nuclear factor of activated T-cells, cytoplasmic 1-like</fullName>
    </submittedName>
</protein>
<evidence type="ECO:0000256" key="1">
    <source>
        <dbReference type="SAM" id="MobiDB-lite"/>
    </source>
</evidence>
<dbReference type="InterPro" id="IPR011539">
    <property type="entry name" value="RHD_DNA_bind_dom"/>
</dbReference>
<feature type="compositionally biased region" description="Low complexity" evidence="1">
    <location>
        <begin position="37"/>
        <end position="46"/>
    </location>
</feature>
<feature type="compositionally biased region" description="Polar residues" evidence="1">
    <location>
        <begin position="167"/>
        <end position="180"/>
    </location>
</feature>
<feature type="compositionally biased region" description="Polar residues" evidence="1">
    <location>
        <begin position="22"/>
        <end position="36"/>
    </location>
</feature>
<feature type="region of interest" description="Disordered" evidence="1">
    <location>
        <begin position="19"/>
        <end position="46"/>
    </location>
</feature>
<accession>A0ABM1RZA5</accession>
<dbReference type="PANTHER" id="PTHR12533:SF7">
    <property type="entry name" value="NFAT NUCLEAR FACTOR, ISOFORM B"/>
    <property type="match status" value="1"/>
</dbReference>
<dbReference type="Gene3D" id="2.60.40.340">
    <property type="entry name" value="Rel homology domain (RHD), DNA-binding domain"/>
    <property type="match status" value="1"/>
</dbReference>
<dbReference type="InterPro" id="IPR037059">
    <property type="entry name" value="RHD_DNA_bind_dom_sf"/>
</dbReference>
<dbReference type="SUPFAM" id="SSF49417">
    <property type="entry name" value="p53-like transcription factors"/>
    <property type="match status" value="1"/>
</dbReference>
<dbReference type="InterPro" id="IPR008967">
    <property type="entry name" value="p53-like_TF_DNA-bd_sf"/>
</dbReference>
<dbReference type="InterPro" id="IPR008366">
    <property type="entry name" value="NFAT"/>
</dbReference>
<name>A0ABM1RZA5_LIMPO</name>
<dbReference type="Pfam" id="PF00554">
    <property type="entry name" value="RHD_DNA_bind"/>
    <property type="match status" value="1"/>
</dbReference>
<organism evidence="3 4">
    <name type="scientific">Limulus polyphemus</name>
    <name type="common">Atlantic horseshoe crab</name>
    <dbReference type="NCBI Taxonomy" id="6850"/>
    <lineage>
        <taxon>Eukaryota</taxon>
        <taxon>Metazoa</taxon>
        <taxon>Ecdysozoa</taxon>
        <taxon>Arthropoda</taxon>
        <taxon>Chelicerata</taxon>
        <taxon>Merostomata</taxon>
        <taxon>Xiphosura</taxon>
        <taxon>Limulidae</taxon>
        <taxon>Limulus</taxon>
    </lineage>
</organism>
<feature type="region of interest" description="Disordered" evidence="1">
    <location>
        <begin position="159"/>
        <end position="180"/>
    </location>
</feature>
<dbReference type="Proteomes" id="UP000694941">
    <property type="component" value="Unplaced"/>
</dbReference>